<gene>
    <name evidence="1" type="ORF">RclHR1_04500006</name>
</gene>
<comment type="caution">
    <text evidence="1">The sequence shown here is derived from an EMBL/GenBank/DDBJ whole genome shotgun (WGS) entry which is preliminary data.</text>
</comment>
<evidence type="ECO:0000313" key="2">
    <source>
        <dbReference type="Proteomes" id="UP000247702"/>
    </source>
</evidence>
<evidence type="ECO:0000313" key="1">
    <source>
        <dbReference type="EMBL" id="GBC02218.1"/>
    </source>
</evidence>
<dbReference type="Proteomes" id="UP000247702">
    <property type="component" value="Unassembled WGS sequence"/>
</dbReference>
<keyword evidence="2" id="KW-1185">Reference proteome</keyword>
<name>A0A2Z6RHK4_9GLOM</name>
<proteinExistence type="predicted"/>
<sequence length="75" mass="8869">MMLLEDPSIIVDLRTNNGFCGSKFDIFWNELDGYFNEHNNTVVNKHQTDTVLYIPYAISIRELQDRIITRLNTKY</sequence>
<dbReference type="AlphaFoldDB" id="A0A2Z6RHK4"/>
<protein>
    <submittedName>
        <fullName evidence="1">Uncharacterized protein</fullName>
    </submittedName>
</protein>
<dbReference type="EMBL" id="BEXD01003816">
    <property type="protein sequence ID" value="GBC02218.1"/>
    <property type="molecule type" value="Genomic_DNA"/>
</dbReference>
<organism evidence="1 2">
    <name type="scientific">Rhizophagus clarus</name>
    <dbReference type="NCBI Taxonomy" id="94130"/>
    <lineage>
        <taxon>Eukaryota</taxon>
        <taxon>Fungi</taxon>
        <taxon>Fungi incertae sedis</taxon>
        <taxon>Mucoromycota</taxon>
        <taxon>Glomeromycotina</taxon>
        <taxon>Glomeromycetes</taxon>
        <taxon>Glomerales</taxon>
        <taxon>Glomeraceae</taxon>
        <taxon>Rhizophagus</taxon>
    </lineage>
</organism>
<accession>A0A2Z6RHK4</accession>
<reference evidence="1 2" key="1">
    <citation type="submission" date="2017-11" db="EMBL/GenBank/DDBJ databases">
        <title>The genome of Rhizophagus clarus HR1 reveals common genetic basis of auxotrophy among arbuscular mycorrhizal fungi.</title>
        <authorList>
            <person name="Kobayashi Y."/>
        </authorList>
    </citation>
    <scope>NUCLEOTIDE SEQUENCE [LARGE SCALE GENOMIC DNA]</scope>
    <source>
        <strain evidence="1 2">HR1</strain>
    </source>
</reference>